<dbReference type="EMBL" id="JAFICZ010000001">
    <property type="protein sequence ID" value="MBP1297847.1"/>
    <property type="molecule type" value="Genomic_DNA"/>
</dbReference>
<dbReference type="Proteomes" id="UP000673383">
    <property type="component" value="Unassembled WGS sequence"/>
</dbReference>
<dbReference type="OrthoDB" id="8245029at2"/>
<dbReference type="GeneID" id="92955013"/>
<organism evidence="3 5">
    <name type="scientific">Bradyrhizobium elkanii</name>
    <dbReference type="NCBI Taxonomy" id="29448"/>
    <lineage>
        <taxon>Bacteria</taxon>
        <taxon>Pseudomonadati</taxon>
        <taxon>Pseudomonadota</taxon>
        <taxon>Alphaproteobacteria</taxon>
        <taxon>Hyphomicrobiales</taxon>
        <taxon>Nitrobacteraceae</taxon>
        <taxon>Bradyrhizobium</taxon>
    </lineage>
</organism>
<dbReference type="PROSITE" id="PS51257">
    <property type="entry name" value="PROKAR_LIPOPROTEIN"/>
    <property type="match status" value="1"/>
</dbReference>
<protein>
    <recommendedName>
        <fullName evidence="7">Lipoprotein</fullName>
    </recommendedName>
</protein>
<dbReference type="Proteomes" id="UP001565471">
    <property type="component" value="Unassembled WGS sequence"/>
</dbReference>
<evidence type="ECO:0000313" key="4">
    <source>
        <dbReference type="EMBL" id="MEY9316644.1"/>
    </source>
</evidence>
<feature type="region of interest" description="Disordered" evidence="1">
    <location>
        <begin position="41"/>
        <end position="61"/>
    </location>
</feature>
<evidence type="ECO:0008006" key="7">
    <source>
        <dbReference type="Google" id="ProtNLM"/>
    </source>
</evidence>
<name>A0A1E3EMN1_BRAEL</name>
<proteinExistence type="predicted"/>
<dbReference type="RefSeq" id="WP_016842954.1">
    <property type="nucleotide sequence ID" value="NZ_BJNL01000033.1"/>
</dbReference>
<evidence type="ECO:0000256" key="1">
    <source>
        <dbReference type="SAM" id="MobiDB-lite"/>
    </source>
</evidence>
<evidence type="ECO:0000313" key="3">
    <source>
        <dbReference type="EMBL" id="MBP1297847.1"/>
    </source>
</evidence>
<evidence type="ECO:0000256" key="2">
    <source>
        <dbReference type="SAM" id="SignalP"/>
    </source>
</evidence>
<comment type="caution">
    <text evidence="3">The sequence shown here is derived from an EMBL/GenBank/DDBJ whole genome shotgun (WGS) entry which is preliminary data.</text>
</comment>
<feature type="chain" id="PRO_5010469433" description="Lipoprotein" evidence="2">
    <location>
        <begin position="24"/>
        <end position="91"/>
    </location>
</feature>
<dbReference type="eggNOG" id="ENOG50313JS">
    <property type="taxonomic scope" value="Bacteria"/>
</dbReference>
<dbReference type="STRING" id="29448.QU41_16330"/>
<reference evidence="4 6" key="2">
    <citation type="submission" date="2024-07" db="EMBL/GenBank/DDBJ databases">
        <title>Genomic Encyclopedia of Type Strains, Phase V (KMG-V): Genome sequencing to study the core and pangenomes of soil and plant-associated prokaryotes.</title>
        <authorList>
            <person name="Whitman W."/>
        </authorList>
    </citation>
    <scope>NUCLEOTIDE SEQUENCE [LARGE SCALE GENOMIC DNA]</scope>
    <source>
        <strain evidence="4 6">USDA 415</strain>
    </source>
</reference>
<reference evidence="3" key="1">
    <citation type="submission" date="2021-02" db="EMBL/GenBank/DDBJ databases">
        <title>Genomic Encyclopedia of Type Strains, Phase IV (KMG-V): Genome sequencing to study the core and pangenomes of soil and plant-associated prokaryotes.</title>
        <authorList>
            <person name="Whitman W."/>
        </authorList>
    </citation>
    <scope>NUCLEOTIDE SEQUENCE</scope>
    <source>
        <strain evidence="3">USDA 406</strain>
    </source>
</reference>
<evidence type="ECO:0000313" key="6">
    <source>
        <dbReference type="Proteomes" id="UP001565471"/>
    </source>
</evidence>
<sequence length="91" mass="9439">MPIDRMNRGLAAAVLLASLVALSGCSSTIADMTMPADAPAREKDAGGYLPVHDLPPDRADPTIKPADQAKIEQELIAARARQASTAAQSGK</sequence>
<accession>A0A1E3EMN1</accession>
<keyword evidence="2" id="KW-0732">Signal</keyword>
<evidence type="ECO:0000313" key="5">
    <source>
        <dbReference type="Proteomes" id="UP000673383"/>
    </source>
</evidence>
<keyword evidence="6" id="KW-1185">Reference proteome</keyword>
<dbReference type="EMBL" id="JBGBZA010000002">
    <property type="protein sequence ID" value="MEY9316644.1"/>
    <property type="molecule type" value="Genomic_DNA"/>
</dbReference>
<gene>
    <name evidence="4" type="ORF">ABIF29_003443</name>
    <name evidence="3" type="ORF">JOH49_007600</name>
</gene>
<feature type="signal peptide" evidence="2">
    <location>
        <begin position="1"/>
        <end position="23"/>
    </location>
</feature>
<dbReference type="AlphaFoldDB" id="A0A1E3EMN1"/>